<reference evidence="2" key="1">
    <citation type="journal article" date="2014" name="Nucleic Acids Res.">
        <title>The evolutionary dynamics of variant antigen genes in Babesia reveal a history of genomic innovation underlying host-parasite interaction.</title>
        <authorList>
            <person name="Jackson A.P."/>
            <person name="Otto T.D."/>
            <person name="Darby A."/>
            <person name="Ramaprasad A."/>
            <person name="Xia D."/>
            <person name="Echaide I.E."/>
            <person name="Farber M."/>
            <person name="Gahlot S."/>
            <person name="Gamble J."/>
            <person name="Gupta D."/>
            <person name="Gupta Y."/>
            <person name="Jackson L."/>
            <person name="Malandrin L."/>
            <person name="Malas T.B."/>
            <person name="Moussa E."/>
            <person name="Nair M."/>
            <person name="Reid A.J."/>
            <person name="Sanders M."/>
            <person name="Sharma J."/>
            <person name="Tracey A."/>
            <person name="Quail M.A."/>
            <person name="Weir W."/>
            <person name="Wastling J.M."/>
            <person name="Hall N."/>
            <person name="Willadsen P."/>
            <person name="Lingelbach K."/>
            <person name="Shiels B."/>
            <person name="Tait A."/>
            <person name="Berriman M."/>
            <person name="Allred D.R."/>
            <person name="Pain A."/>
        </authorList>
    </citation>
    <scope>NUCLEOTIDE SEQUENCE [LARGE SCALE GENOMIC DNA]</scope>
    <source>
        <strain evidence="2">Bond</strain>
    </source>
</reference>
<name>A0A061D221_BABBI</name>
<dbReference type="VEuPathDB" id="PiroplasmaDB:BBBOND_0104760"/>
<protein>
    <submittedName>
        <fullName evidence="1">Uncharacterized protein</fullName>
    </submittedName>
</protein>
<gene>
    <name evidence="1" type="ORF">BBBOND_0104760</name>
</gene>
<dbReference type="RefSeq" id="XP_012766353.1">
    <property type="nucleotide sequence ID" value="XM_012910899.1"/>
</dbReference>
<accession>A0A061D221</accession>
<keyword evidence="2" id="KW-1185">Reference proteome</keyword>
<dbReference type="Proteomes" id="UP000033188">
    <property type="component" value="Chromosome 1"/>
</dbReference>
<dbReference type="KEGG" id="bbig:BBBOND_0104760"/>
<sequence length="71" mass="7633">MVVDRRAIRSGELAYQAFYDVAATKLTGLGRGDCAASSTKSVVGQPSSRAVTQCFVFEIHKSLLLRVNGDL</sequence>
<evidence type="ECO:0000313" key="1">
    <source>
        <dbReference type="EMBL" id="CDR94167.1"/>
    </source>
</evidence>
<dbReference type="AlphaFoldDB" id="A0A061D221"/>
<dbReference type="EMBL" id="LK391707">
    <property type="protein sequence ID" value="CDR94167.1"/>
    <property type="molecule type" value="Genomic_DNA"/>
</dbReference>
<evidence type="ECO:0000313" key="2">
    <source>
        <dbReference type="Proteomes" id="UP000033188"/>
    </source>
</evidence>
<dbReference type="GeneID" id="24562708"/>
<proteinExistence type="predicted"/>
<organism evidence="1 2">
    <name type="scientific">Babesia bigemina</name>
    <dbReference type="NCBI Taxonomy" id="5866"/>
    <lineage>
        <taxon>Eukaryota</taxon>
        <taxon>Sar</taxon>
        <taxon>Alveolata</taxon>
        <taxon>Apicomplexa</taxon>
        <taxon>Aconoidasida</taxon>
        <taxon>Piroplasmida</taxon>
        <taxon>Babesiidae</taxon>
        <taxon>Babesia</taxon>
    </lineage>
</organism>